<dbReference type="Proteomes" id="UP000003613">
    <property type="component" value="Unassembled WGS sequence"/>
</dbReference>
<organism evidence="1 2">
    <name type="scientific">Microcystis aeruginosa PCC 9807</name>
    <dbReference type="NCBI Taxonomy" id="1160283"/>
    <lineage>
        <taxon>Bacteria</taxon>
        <taxon>Bacillati</taxon>
        <taxon>Cyanobacteriota</taxon>
        <taxon>Cyanophyceae</taxon>
        <taxon>Oscillatoriophycideae</taxon>
        <taxon>Chroococcales</taxon>
        <taxon>Microcystaceae</taxon>
        <taxon>Microcystis</taxon>
    </lineage>
</organism>
<evidence type="ECO:0000313" key="2">
    <source>
        <dbReference type="Proteomes" id="UP000003613"/>
    </source>
</evidence>
<proteinExistence type="predicted"/>
<evidence type="ECO:0000313" key="1">
    <source>
        <dbReference type="EMBL" id="CCI18007.1"/>
    </source>
</evidence>
<accession>I4H7I3</accession>
<reference evidence="1 2" key="1">
    <citation type="submission" date="2012-04" db="EMBL/GenBank/DDBJ databases">
        <authorList>
            <person name="Genoscope - CEA"/>
        </authorList>
    </citation>
    <scope>NUCLEOTIDE SEQUENCE [LARGE SCALE GENOMIC DNA]</scope>
    <source>
        <strain evidence="1 2">9807</strain>
    </source>
</reference>
<dbReference type="HOGENOM" id="CLU_3330185_0_0_3"/>
<dbReference type="AlphaFoldDB" id="I4H7I3"/>
<comment type="caution">
    <text evidence="1">The sequence shown here is derived from an EMBL/GenBank/DDBJ whole genome shotgun (WGS) entry which is preliminary data.</text>
</comment>
<name>I4H7I3_MICAE</name>
<gene>
    <name evidence="1" type="ORF">MICAF_3430006</name>
</gene>
<sequence length="38" mass="4483">MSLQTHYLRGSNYILYANFMYNTLQSNDMGQLSPYHPI</sequence>
<protein>
    <submittedName>
        <fullName evidence="1">Uncharacterized protein</fullName>
    </submittedName>
</protein>
<dbReference type="EMBL" id="CAIM01000272">
    <property type="protein sequence ID" value="CCI18007.1"/>
    <property type="molecule type" value="Genomic_DNA"/>
</dbReference>